<feature type="transmembrane region" description="Helical" evidence="6">
    <location>
        <begin position="298"/>
        <end position="321"/>
    </location>
</feature>
<evidence type="ECO:0000256" key="1">
    <source>
        <dbReference type="ARBA" id="ARBA00004141"/>
    </source>
</evidence>
<keyword evidence="8" id="KW-1185">Reference proteome</keyword>
<evidence type="ECO:0000313" key="8">
    <source>
        <dbReference type="Proteomes" id="UP000320235"/>
    </source>
</evidence>
<dbReference type="AlphaFoldDB" id="A0A543F2E8"/>
<dbReference type="InterPro" id="IPR022369">
    <property type="entry name" value="Integral_membrane_TerC_rswitch"/>
</dbReference>
<feature type="transmembrane region" description="Helical" evidence="6">
    <location>
        <begin position="74"/>
        <end position="93"/>
    </location>
</feature>
<gene>
    <name evidence="7" type="ORF">FB391_2050</name>
</gene>
<feature type="transmembrane region" description="Helical" evidence="6">
    <location>
        <begin position="41"/>
        <end position="62"/>
    </location>
</feature>
<dbReference type="GO" id="GO:0016020">
    <property type="term" value="C:membrane"/>
    <property type="evidence" value="ECO:0007669"/>
    <property type="project" value="UniProtKB-SubCell"/>
</dbReference>
<comment type="subcellular location">
    <subcellularLocation>
        <location evidence="1">Membrane</location>
        <topology evidence="1">Multi-pass membrane protein</topology>
    </subcellularLocation>
</comment>
<feature type="transmembrane region" description="Helical" evidence="6">
    <location>
        <begin position="6"/>
        <end position="29"/>
    </location>
</feature>
<evidence type="ECO:0000256" key="5">
    <source>
        <dbReference type="ARBA" id="ARBA00023136"/>
    </source>
</evidence>
<dbReference type="PANTHER" id="PTHR30238">
    <property type="entry name" value="MEMBRANE BOUND PREDICTED REDOX MODULATOR"/>
    <property type="match status" value="1"/>
</dbReference>
<evidence type="ECO:0000313" key="7">
    <source>
        <dbReference type="EMBL" id="TQM28007.1"/>
    </source>
</evidence>
<accession>A0A543F2E8</accession>
<comment type="similarity">
    <text evidence="2">Belongs to the TerC family.</text>
</comment>
<dbReference type="NCBIfam" id="TIGR03718">
    <property type="entry name" value="R_switched_Alx"/>
    <property type="match status" value="1"/>
</dbReference>
<sequence length="345" mass="38496">MDLDLPLWFEIGSLVILTLILIADLLLILKRPHIPSARESTLWVLFYVTLALIFAGLMWIFAGGEYAGQFVAGWLTEYSLSIDNLFVFVLIMSQFAVPRRYQQEVLMVGIIIALVLRGVFIMLGAAIIEQFSWVFYLFGAFLVWTAIRQAFPGGDHEDDVKQEGFVVRVLRRFIDISDEYDGAKVRTVVGGKKMWTPMIIVFVTIGVTDLLFAIDSIPAIFGITQSAFIVFTANIFALMGLRQLYFLLGDLLDRLRYLHYGIAFILAFIGLKLVFHAMHVNELPFINGGEPIEWAPEISTWMSLGVIVVSMAVATIASLIASARDKRNDVDAAPAVEEPAGPDAH</sequence>
<keyword evidence="5 6" id="KW-0472">Membrane</keyword>
<organism evidence="7 8">
    <name type="scientific">Microbacterium kyungheense</name>
    <dbReference type="NCBI Taxonomy" id="1263636"/>
    <lineage>
        <taxon>Bacteria</taxon>
        <taxon>Bacillati</taxon>
        <taxon>Actinomycetota</taxon>
        <taxon>Actinomycetes</taxon>
        <taxon>Micrococcales</taxon>
        <taxon>Microbacteriaceae</taxon>
        <taxon>Microbacterium</taxon>
    </lineage>
</organism>
<name>A0A543F2E8_9MICO</name>
<comment type="caution">
    <text evidence="7">The sequence shown here is derived from an EMBL/GenBank/DDBJ whole genome shotgun (WGS) entry which is preliminary data.</text>
</comment>
<feature type="transmembrane region" description="Helical" evidence="6">
    <location>
        <begin position="220"/>
        <end position="245"/>
    </location>
</feature>
<dbReference type="InterPro" id="IPR005496">
    <property type="entry name" value="Integral_membrane_TerC"/>
</dbReference>
<dbReference type="OrthoDB" id="5242957at2"/>
<feature type="transmembrane region" description="Helical" evidence="6">
    <location>
        <begin position="105"/>
        <end position="127"/>
    </location>
</feature>
<reference evidence="7 8" key="1">
    <citation type="submission" date="2019-06" db="EMBL/GenBank/DDBJ databases">
        <title>Sequencing the genomes of 1000 actinobacteria strains.</title>
        <authorList>
            <person name="Klenk H.-P."/>
        </authorList>
    </citation>
    <scope>NUCLEOTIDE SEQUENCE [LARGE SCALE GENOMIC DNA]</scope>
    <source>
        <strain evidence="7 8">DSM 105492</strain>
    </source>
</reference>
<evidence type="ECO:0000256" key="3">
    <source>
        <dbReference type="ARBA" id="ARBA00022692"/>
    </source>
</evidence>
<keyword evidence="4 6" id="KW-1133">Transmembrane helix</keyword>
<dbReference type="EMBL" id="VFPE01000002">
    <property type="protein sequence ID" value="TQM28007.1"/>
    <property type="molecule type" value="Genomic_DNA"/>
</dbReference>
<proteinExistence type="inferred from homology"/>
<protein>
    <submittedName>
        <fullName evidence="7">Tellurite resistance protein TerC</fullName>
    </submittedName>
</protein>
<feature type="transmembrane region" description="Helical" evidence="6">
    <location>
        <begin position="257"/>
        <end position="278"/>
    </location>
</feature>
<feature type="transmembrane region" description="Helical" evidence="6">
    <location>
        <begin position="194"/>
        <end position="214"/>
    </location>
</feature>
<evidence type="ECO:0000256" key="6">
    <source>
        <dbReference type="SAM" id="Phobius"/>
    </source>
</evidence>
<evidence type="ECO:0000256" key="4">
    <source>
        <dbReference type="ARBA" id="ARBA00022989"/>
    </source>
</evidence>
<dbReference type="Proteomes" id="UP000320235">
    <property type="component" value="Unassembled WGS sequence"/>
</dbReference>
<dbReference type="PANTHER" id="PTHR30238:SF0">
    <property type="entry name" value="THYLAKOID MEMBRANE PROTEIN TERC, CHLOROPLASTIC"/>
    <property type="match status" value="1"/>
</dbReference>
<keyword evidence="3 6" id="KW-0812">Transmembrane</keyword>
<dbReference type="RefSeq" id="WP_141894289.1">
    <property type="nucleotide sequence ID" value="NZ_BAABLH010000005.1"/>
</dbReference>
<dbReference type="Pfam" id="PF03741">
    <property type="entry name" value="TerC"/>
    <property type="match status" value="1"/>
</dbReference>
<evidence type="ECO:0000256" key="2">
    <source>
        <dbReference type="ARBA" id="ARBA00007511"/>
    </source>
</evidence>
<feature type="transmembrane region" description="Helical" evidence="6">
    <location>
        <begin position="133"/>
        <end position="151"/>
    </location>
</feature>